<organism evidence="2 3">
    <name type="scientific">Platanthera guangdongensis</name>
    <dbReference type="NCBI Taxonomy" id="2320717"/>
    <lineage>
        <taxon>Eukaryota</taxon>
        <taxon>Viridiplantae</taxon>
        <taxon>Streptophyta</taxon>
        <taxon>Embryophyta</taxon>
        <taxon>Tracheophyta</taxon>
        <taxon>Spermatophyta</taxon>
        <taxon>Magnoliopsida</taxon>
        <taxon>Liliopsida</taxon>
        <taxon>Asparagales</taxon>
        <taxon>Orchidaceae</taxon>
        <taxon>Orchidoideae</taxon>
        <taxon>Orchideae</taxon>
        <taxon>Orchidinae</taxon>
        <taxon>Platanthera</taxon>
    </lineage>
</organism>
<feature type="region of interest" description="Disordered" evidence="1">
    <location>
        <begin position="539"/>
        <end position="560"/>
    </location>
</feature>
<gene>
    <name evidence="2" type="ORF">KSP40_PGU017431</name>
</gene>
<accession>A0ABR2LHS0</accession>
<evidence type="ECO:0000313" key="3">
    <source>
        <dbReference type="Proteomes" id="UP001412067"/>
    </source>
</evidence>
<dbReference type="Proteomes" id="UP001412067">
    <property type="component" value="Unassembled WGS sequence"/>
</dbReference>
<protein>
    <submittedName>
        <fullName evidence="2">Uncharacterized protein</fullName>
    </submittedName>
</protein>
<sequence length="560" mass="60711">MDSGSGARVTSMATATVPFEMFNLMVCVIQVATASIATATVPFEMFNLMMATATMHLEMFGQMRLLTGQSGSPQKTQLGETTASFLLAWRCKCPVRLALATHLPTLSSSLTTVLEPEARAALVALLVHSRTGRVGRHPSTRPLRPARAKLYDIAIWPNKCSWRDLKVSFGSAFSGGIWSKRHRTTGKQTKLCLRLHHLYSQQGGNAPRRSVSTPAPSGSKAPFGPACSSRHRSIYDPADSFSKLSLCLRSVSSAIAESLKQTSLTTPFRYFTRSPLSAADRSKRRGIGRKASVHDEDTEDRFSSSIVPRSSHFLRLPRCWRTIPTTSSVSSPLKGGIPGVHGCSPTGHSGHPRAHPFCGLDAAVIGTDTLQATHQTIVWRSNQEVATNIDPRPAQTLLFDNISSGTARQTTSSWDFLKAYQVCSRARQEALLYASDLREAVAALCNSWSASMHRISSSSSSLIIAEATISAHRVISSFSPRGLAGVKGGLFRISEHLRAADHVRQGSGVWGQISRFIRGSPRGPLVSVNSRVCAAPTGDRWRARRRESPRTGNLPLLGGS</sequence>
<keyword evidence="3" id="KW-1185">Reference proteome</keyword>
<proteinExistence type="predicted"/>
<evidence type="ECO:0000313" key="2">
    <source>
        <dbReference type="EMBL" id="KAK8941656.1"/>
    </source>
</evidence>
<evidence type="ECO:0000256" key="1">
    <source>
        <dbReference type="SAM" id="MobiDB-lite"/>
    </source>
</evidence>
<name>A0ABR2LHS0_9ASPA</name>
<comment type="caution">
    <text evidence="2">The sequence shown here is derived from an EMBL/GenBank/DDBJ whole genome shotgun (WGS) entry which is preliminary data.</text>
</comment>
<reference evidence="2 3" key="1">
    <citation type="journal article" date="2022" name="Nat. Plants">
        <title>Genomes of leafy and leafless Platanthera orchids illuminate the evolution of mycoheterotrophy.</title>
        <authorList>
            <person name="Li M.H."/>
            <person name="Liu K.W."/>
            <person name="Li Z."/>
            <person name="Lu H.C."/>
            <person name="Ye Q.L."/>
            <person name="Zhang D."/>
            <person name="Wang J.Y."/>
            <person name="Li Y.F."/>
            <person name="Zhong Z.M."/>
            <person name="Liu X."/>
            <person name="Yu X."/>
            <person name="Liu D.K."/>
            <person name="Tu X.D."/>
            <person name="Liu B."/>
            <person name="Hao Y."/>
            <person name="Liao X.Y."/>
            <person name="Jiang Y.T."/>
            <person name="Sun W.H."/>
            <person name="Chen J."/>
            <person name="Chen Y.Q."/>
            <person name="Ai Y."/>
            <person name="Zhai J.W."/>
            <person name="Wu S.S."/>
            <person name="Zhou Z."/>
            <person name="Hsiao Y.Y."/>
            <person name="Wu W.L."/>
            <person name="Chen Y.Y."/>
            <person name="Lin Y.F."/>
            <person name="Hsu J.L."/>
            <person name="Li C.Y."/>
            <person name="Wang Z.W."/>
            <person name="Zhao X."/>
            <person name="Zhong W.Y."/>
            <person name="Ma X.K."/>
            <person name="Ma L."/>
            <person name="Huang J."/>
            <person name="Chen G.Z."/>
            <person name="Huang M.Z."/>
            <person name="Huang L."/>
            <person name="Peng D.H."/>
            <person name="Luo Y.B."/>
            <person name="Zou S.Q."/>
            <person name="Chen S.P."/>
            <person name="Lan S."/>
            <person name="Tsai W.C."/>
            <person name="Van de Peer Y."/>
            <person name="Liu Z.J."/>
        </authorList>
    </citation>
    <scope>NUCLEOTIDE SEQUENCE [LARGE SCALE GENOMIC DNA]</scope>
    <source>
        <strain evidence="2">Lor288</strain>
    </source>
</reference>
<feature type="region of interest" description="Disordered" evidence="1">
    <location>
        <begin position="202"/>
        <end position="227"/>
    </location>
</feature>
<feature type="compositionally biased region" description="Polar residues" evidence="1">
    <location>
        <begin position="202"/>
        <end position="216"/>
    </location>
</feature>
<dbReference type="EMBL" id="JBBWWR010000019">
    <property type="protein sequence ID" value="KAK8941656.1"/>
    <property type="molecule type" value="Genomic_DNA"/>
</dbReference>